<dbReference type="EMBL" id="KQ244928">
    <property type="protein sequence ID" value="KNC73969.1"/>
    <property type="molecule type" value="Genomic_DNA"/>
</dbReference>
<dbReference type="RefSeq" id="XP_014147871.1">
    <property type="nucleotide sequence ID" value="XM_014292396.1"/>
</dbReference>
<proteinExistence type="predicted"/>
<protein>
    <submittedName>
        <fullName evidence="1">Uncharacterized protein</fullName>
    </submittedName>
</protein>
<dbReference type="GeneID" id="25913978"/>
<accession>A0A0L0FB53</accession>
<gene>
    <name evidence="1" type="ORF">SARC_13474</name>
</gene>
<evidence type="ECO:0000313" key="2">
    <source>
        <dbReference type="Proteomes" id="UP000054560"/>
    </source>
</evidence>
<feature type="non-terminal residue" evidence="1">
    <location>
        <position position="71"/>
    </location>
</feature>
<name>A0A0L0FB53_9EUKA</name>
<evidence type="ECO:0000313" key="1">
    <source>
        <dbReference type="EMBL" id="KNC73969.1"/>
    </source>
</evidence>
<dbReference type="AlphaFoldDB" id="A0A0L0FB53"/>
<reference evidence="1 2" key="1">
    <citation type="submission" date="2011-02" db="EMBL/GenBank/DDBJ databases">
        <title>The Genome Sequence of Sphaeroforma arctica JP610.</title>
        <authorList>
            <consortium name="The Broad Institute Genome Sequencing Platform"/>
            <person name="Russ C."/>
            <person name="Cuomo C."/>
            <person name="Young S.K."/>
            <person name="Zeng Q."/>
            <person name="Gargeya S."/>
            <person name="Alvarado L."/>
            <person name="Berlin A."/>
            <person name="Chapman S.B."/>
            <person name="Chen Z."/>
            <person name="Freedman E."/>
            <person name="Gellesch M."/>
            <person name="Goldberg J."/>
            <person name="Griggs A."/>
            <person name="Gujja S."/>
            <person name="Heilman E."/>
            <person name="Heiman D."/>
            <person name="Howarth C."/>
            <person name="Mehta T."/>
            <person name="Neiman D."/>
            <person name="Pearson M."/>
            <person name="Roberts A."/>
            <person name="Saif S."/>
            <person name="Shea T."/>
            <person name="Shenoy N."/>
            <person name="Sisk P."/>
            <person name="Stolte C."/>
            <person name="Sykes S."/>
            <person name="White J."/>
            <person name="Yandava C."/>
            <person name="Burger G."/>
            <person name="Gray M.W."/>
            <person name="Holland P.W.H."/>
            <person name="King N."/>
            <person name="Lang F.B.F."/>
            <person name="Roger A.J."/>
            <person name="Ruiz-Trillo I."/>
            <person name="Haas B."/>
            <person name="Nusbaum C."/>
            <person name="Birren B."/>
        </authorList>
    </citation>
    <scope>NUCLEOTIDE SEQUENCE [LARGE SCALE GENOMIC DNA]</scope>
    <source>
        <strain evidence="1 2">JP610</strain>
    </source>
</reference>
<organism evidence="1 2">
    <name type="scientific">Sphaeroforma arctica JP610</name>
    <dbReference type="NCBI Taxonomy" id="667725"/>
    <lineage>
        <taxon>Eukaryota</taxon>
        <taxon>Ichthyosporea</taxon>
        <taxon>Ichthyophonida</taxon>
        <taxon>Sphaeroforma</taxon>
    </lineage>
</organism>
<dbReference type="Proteomes" id="UP000054560">
    <property type="component" value="Unassembled WGS sequence"/>
</dbReference>
<keyword evidence="2" id="KW-1185">Reference proteome</keyword>
<sequence length="71" mass="8480">MDSSGDSINDFNVALDKFVLILKDNYNDQFWTSFRFVPTQEVCNRTCVQRYKLNFVEEPFDPFVRDRFATE</sequence>